<evidence type="ECO:0000313" key="1">
    <source>
        <dbReference type="EMBL" id="GAG67264.1"/>
    </source>
</evidence>
<organism evidence="1">
    <name type="scientific">marine sediment metagenome</name>
    <dbReference type="NCBI Taxonomy" id="412755"/>
    <lineage>
        <taxon>unclassified sequences</taxon>
        <taxon>metagenomes</taxon>
        <taxon>ecological metagenomes</taxon>
    </lineage>
</organism>
<protein>
    <submittedName>
        <fullName evidence="1">Uncharacterized protein</fullName>
    </submittedName>
</protein>
<name>X0ZDA4_9ZZZZ</name>
<proteinExistence type="predicted"/>
<gene>
    <name evidence="1" type="ORF">S01H4_08131</name>
</gene>
<comment type="caution">
    <text evidence="1">The sequence shown here is derived from an EMBL/GenBank/DDBJ whole genome shotgun (WGS) entry which is preliminary data.</text>
</comment>
<sequence>MHIYKSLKLVVLVLFIATVAFFAGSYGGITPEVMCAEKKVIEEVTLDSFRVVFEDIEWTNWSGGDCQGNNDYDYEDCVCDVDVDGKFIFGDYPKEVKFIITYQNDGSGDRDHEFGLKMPSIFVGESCTYNLNGSISSNVPCPGEFVFFHKDTATSGEVFYLTITFESLFVYSYSSYSGFVQTDIHGNLIDIKPFINIYWDSDNSFIEKLLAGSGDKRVLLVPDGWQWPSWIPLWDVYAEVIENDCYPEFTNPGTWTWTGGTP</sequence>
<accession>X0ZDA4</accession>
<reference evidence="1" key="1">
    <citation type="journal article" date="2014" name="Front. Microbiol.">
        <title>High frequency of phylogenetically diverse reductive dehalogenase-homologous genes in deep subseafloor sedimentary metagenomes.</title>
        <authorList>
            <person name="Kawai M."/>
            <person name="Futagami T."/>
            <person name="Toyoda A."/>
            <person name="Takaki Y."/>
            <person name="Nishi S."/>
            <person name="Hori S."/>
            <person name="Arai W."/>
            <person name="Tsubouchi T."/>
            <person name="Morono Y."/>
            <person name="Uchiyama I."/>
            <person name="Ito T."/>
            <person name="Fujiyama A."/>
            <person name="Inagaki F."/>
            <person name="Takami H."/>
        </authorList>
    </citation>
    <scope>NUCLEOTIDE SEQUENCE</scope>
    <source>
        <strain evidence="1">Expedition CK06-06</strain>
    </source>
</reference>
<dbReference type="EMBL" id="BART01002750">
    <property type="protein sequence ID" value="GAG67264.1"/>
    <property type="molecule type" value="Genomic_DNA"/>
</dbReference>
<dbReference type="AlphaFoldDB" id="X0ZDA4"/>